<evidence type="ECO:0000256" key="1">
    <source>
        <dbReference type="SAM" id="MobiDB-lite"/>
    </source>
</evidence>
<evidence type="ECO:0000313" key="3">
    <source>
        <dbReference type="Proteomes" id="UP000246635"/>
    </source>
</evidence>
<gene>
    <name evidence="2" type="ORF">DFQ01_10174</name>
</gene>
<dbReference type="PANTHER" id="PTHR37166">
    <property type="entry name" value="PROTEIN FLAG"/>
    <property type="match status" value="1"/>
</dbReference>
<dbReference type="InterPro" id="IPR035924">
    <property type="entry name" value="FlaG-like_sf"/>
</dbReference>
<comment type="caution">
    <text evidence="2">The sequence shown here is derived from an EMBL/GenBank/DDBJ whole genome shotgun (WGS) entry which is preliminary data.</text>
</comment>
<dbReference type="AlphaFoldDB" id="A0A2V2YZD2"/>
<keyword evidence="2" id="KW-0966">Cell projection</keyword>
<reference evidence="2 3" key="1">
    <citation type="submission" date="2018-05" db="EMBL/GenBank/DDBJ databases">
        <title>Genomic Encyclopedia of Type Strains, Phase III (KMG-III): the genomes of soil and plant-associated and newly described type strains.</title>
        <authorList>
            <person name="Whitman W."/>
        </authorList>
    </citation>
    <scope>NUCLEOTIDE SEQUENCE [LARGE SCALE GENOMIC DNA]</scope>
    <source>
        <strain evidence="2 3">CECT 5696</strain>
    </source>
</reference>
<keyword evidence="2" id="KW-0282">Flagellum</keyword>
<evidence type="ECO:0000313" key="2">
    <source>
        <dbReference type="EMBL" id="PWW08353.1"/>
    </source>
</evidence>
<keyword evidence="3" id="KW-1185">Reference proteome</keyword>
<feature type="compositionally biased region" description="Polar residues" evidence="1">
    <location>
        <begin position="21"/>
        <end position="43"/>
    </location>
</feature>
<dbReference type="Proteomes" id="UP000246635">
    <property type="component" value="Unassembled WGS sequence"/>
</dbReference>
<organism evidence="2 3">
    <name type="scientific">Paenibacillus cellulosilyticus</name>
    <dbReference type="NCBI Taxonomy" id="375489"/>
    <lineage>
        <taxon>Bacteria</taxon>
        <taxon>Bacillati</taxon>
        <taxon>Bacillota</taxon>
        <taxon>Bacilli</taxon>
        <taxon>Bacillales</taxon>
        <taxon>Paenibacillaceae</taxon>
        <taxon>Paenibacillus</taxon>
    </lineage>
</organism>
<dbReference type="EMBL" id="QGTQ01000001">
    <property type="protein sequence ID" value="PWW08353.1"/>
    <property type="molecule type" value="Genomic_DNA"/>
</dbReference>
<dbReference type="InterPro" id="IPR005186">
    <property type="entry name" value="FlaG"/>
</dbReference>
<dbReference type="SUPFAM" id="SSF160214">
    <property type="entry name" value="FlaG-like"/>
    <property type="match status" value="1"/>
</dbReference>
<sequence>MTIEVVGMTMNISSINTTAGYTTENLTGSAPAKDNSTAKSEPNGNEAAVAAVGSREQRLTSDIKSVLESLQGQDTKVERTVHEETNHIVYKVLDKESGKVLREIPEEKLLDMAAKMMELNGLLLDHKV</sequence>
<proteinExistence type="predicted"/>
<dbReference type="Pfam" id="PF03646">
    <property type="entry name" value="FlaG"/>
    <property type="match status" value="1"/>
</dbReference>
<protein>
    <submittedName>
        <fullName evidence="2">Flagellar protein FlaG</fullName>
    </submittedName>
</protein>
<name>A0A2V2YZD2_9BACL</name>
<dbReference type="RefSeq" id="WP_110041898.1">
    <property type="nucleotide sequence ID" value="NZ_CP054613.1"/>
</dbReference>
<dbReference type="PANTHER" id="PTHR37166:SF1">
    <property type="entry name" value="PROTEIN FLAG"/>
    <property type="match status" value="1"/>
</dbReference>
<dbReference type="Gene3D" id="3.30.160.170">
    <property type="entry name" value="FlaG-like"/>
    <property type="match status" value="1"/>
</dbReference>
<accession>A0A2V2YZD2</accession>
<feature type="region of interest" description="Disordered" evidence="1">
    <location>
        <begin position="21"/>
        <end position="54"/>
    </location>
</feature>
<keyword evidence="2" id="KW-0969">Cilium</keyword>
<dbReference type="OrthoDB" id="9799867at2"/>